<dbReference type="Proteomes" id="UP001054857">
    <property type="component" value="Unassembled WGS sequence"/>
</dbReference>
<keyword evidence="8" id="KW-1208">Phospholipid metabolism</keyword>
<feature type="compositionally biased region" description="Basic and acidic residues" evidence="9">
    <location>
        <begin position="44"/>
        <end position="55"/>
    </location>
</feature>
<evidence type="ECO:0008006" key="13">
    <source>
        <dbReference type="Google" id="ProtNLM"/>
    </source>
</evidence>
<dbReference type="EMBL" id="BMAR01000002">
    <property type="protein sequence ID" value="GFR42020.1"/>
    <property type="molecule type" value="Genomic_DNA"/>
</dbReference>
<dbReference type="PANTHER" id="PTHR12714:SF26">
    <property type="entry name" value="ISOPRENYLCYSTEINE CARBOXYLMETHYLTRANSFERASE FAMILY PROTEIN"/>
    <property type="match status" value="1"/>
</dbReference>
<dbReference type="GO" id="GO:0005783">
    <property type="term" value="C:endoplasmic reticulum"/>
    <property type="evidence" value="ECO:0007669"/>
    <property type="project" value="TreeGrafter"/>
</dbReference>
<keyword evidence="7" id="KW-0594">Phospholipid biosynthesis</keyword>
<feature type="region of interest" description="Disordered" evidence="9">
    <location>
        <begin position="26"/>
        <end position="132"/>
    </location>
</feature>
<keyword evidence="12" id="KW-1185">Reference proteome</keyword>
<feature type="transmembrane region" description="Helical" evidence="10">
    <location>
        <begin position="228"/>
        <end position="250"/>
    </location>
</feature>
<keyword evidence="3 10" id="KW-0812">Transmembrane</keyword>
<dbReference type="InterPro" id="IPR007318">
    <property type="entry name" value="Phopholipid_MeTrfase"/>
</dbReference>
<proteinExistence type="predicted"/>
<evidence type="ECO:0000256" key="6">
    <source>
        <dbReference type="ARBA" id="ARBA00023136"/>
    </source>
</evidence>
<keyword evidence="4 10" id="KW-1133">Transmembrane helix</keyword>
<comment type="caution">
    <text evidence="11">The sequence shown here is derived from an EMBL/GenBank/DDBJ whole genome shotgun (WGS) entry which is preliminary data.</text>
</comment>
<keyword evidence="5" id="KW-0443">Lipid metabolism</keyword>
<evidence type="ECO:0000256" key="2">
    <source>
        <dbReference type="ARBA" id="ARBA00022516"/>
    </source>
</evidence>
<dbReference type="GO" id="GO:0008654">
    <property type="term" value="P:phospholipid biosynthetic process"/>
    <property type="evidence" value="ECO:0007669"/>
    <property type="project" value="UniProtKB-KW"/>
</dbReference>
<name>A0AAD3HIW8_9CHLO</name>
<reference evidence="11 12" key="1">
    <citation type="journal article" date="2021" name="Sci. Rep.">
        <title>Genome sequencing of the multicellular alga Astrephomene provides insights into convergent evolution of germ-soma differentiation.</title>
        <authorList>
            <person name="Yamashita S."/>
            <person name="Yamamoto K."/>
            <person name="Matsuzaki R."/>
            <person name="Suzuki S."/>
            <person name="Yamaguchi H."/>
            <person name="Hirooka S."/>
            <person name="Minakuchi Y."/>
            <person name="Miyagishima S."/>
            <person name="Kawachi M."/>
            <person name="Toyoda A."/>
            <person name="Nozaki H."/>
        </authorList>
    </citation>
    <scope>NUCLEOTIDE SEQUENCE [LARGE SCALE GENOMIC DNA]</scope>
    <source>
        <strain evidence="11 12">NIES-4017</strain>
    </source>
</reference>
<evidence type="ECO:0000256" key="8">
    <source>
        <dbReference type="ARBA" id="ARBA00023264"/>
    </source>
</evidence>
<organism evidence="11 12">
    <name type="scientific">Astrephomene gubernaculifera</name>
    <dbReference type="NCBI Taxonomy" id="47775"/>
    <lineage>
        <taxon>Eukaryota</taxon>
        <taxon>Viridiplantae</taxon>
        <taxon>Chlorophyta</taxon>
        <taxon>core chlorophytes</taxon>
        <taxon>Chlorophyceae</taxon>
        <taxon>CS clade</taxon>
        <taxon>Chlamydomonadales</taxon>
        <taxon>Astrephomenaceae</taxon>
        <taxon>Astrephomene</taxon>
    </lineage>
</organism>
<protein>
    <recommendedName>
        <fullName evidence="13">Isoprenylcysteine carboxyl methyltransferase</fullName>
    </recommendedName>
</protein>
<evidence type="ECO:0000256" key="10">
    <source>
        <dbReference type="SAM" id="Phobius"/>
    </source>
</evidence>
<gene>
    <name evidence="11" type="ORF">Agub_g2836</name>
</gene>
<evidence type="ECO:0000256" key="4">
    <source>
        <dbReference type="ARBA" id="ARBA00022989"/>
    </source>
</evidence>
<sequence>MQTCIAFRGTRVAIPRHGRVPACRLPHKLLRPSTTSSSKLPASAEREQEPVEKPQEQQPEQQQDVESPVAVEVINSVEGASEAAPVAALEVTSQSSTSESSVEEEAESQGEAAPVQEEAEEAGPASHPLEDVPEEVQEDLIASKELVSEMLDGNSFGKRGEQWLFAQLAAIAMLLFPPLTLKGLVDFCATLALTAGVVFMGTAFLHLGRNLSPLPEPRKKHQLVVQGIYGYVRHPMYGGLLLAALGIAVLTRNETRLAIAGLLWWVLENKVNAEERALSERYPEYAEYKAKVKKFFPFLY</sequence>
<feature type="compositionally biased region" description="Low complexity" evidence="9">
    <location>
        <begin position="56"/>
        <end position="69"/>
    </location>
</feature>
<evidence type="ECO:0000313" key="12">
    <source>
        <dbReference type="Proteomes" id="UP001054857"/>
    </source>
</evidence>
<keyword evidence="2" id="KW-0444">Lipid biosynthesis</keyword>
<dbReference type="Pfam" id="PF04191">
    <property type="entry name" value="PEMT"/>
    <property type="match status" value="1"/>
</dbReference>
<evidence type="ECO:0000256" key="9">
    <source>
        <dbReference type="SAM" id="MobiDB-lite"/>
    </source>
</evidence>
<comment type="subcellular location">
    <subcellularLocation>
        <location evidence="1">Endomembrane system</location>
        <topology evidence="1">Multi-pass membrane protein</topology>
    </subcellularLocation>
</comment>
<dbReference type="Gene3D" id="1.20.120.1630">
    <property type="match status" value="1"/>
</dbReference>
<feature type="transmembrane region" description="Helical" evidence="10">
    <location>
        <begin position="163"/>
        <end position="181"/>
    </location>
</feature>
<feature type="transmembrane region" description="Helical" evidence="10">
    <location>
        <begin position="188"/>
        <end position="208"/>
    </location>
</feature>
<evidence type="ECO:0000256" key="5">
    <source>
        <dbReference type="ARBA" id="ARBA00023098"/>
    </source>
</evidence>
<evidence type="ECO:0000256" key="1">
    <source>
        <dbReference type="ARBA" id="ARBA00004127"/>
    </source>
</evidence>
<evidence type="ECO:0000256" key="3">
    <source>
        <dbReference type="ARBA" id="ARBA00022692"/>
    </source>
</evidence>
<feature type="compositionally biased region" description="Low complexity" evidence="9">
    <location>
        <begin position="90"/>
        <end position="100"/>
    </location>
</feature>
<accession>A0AAD3HIW8</accession>
<evidence type="ECO:0000256" key="7">
    <source>
        <dbReference type="ARBA" id="ARBA00023209"/>
    </source>
</evidence>
<dbReference type="PANTHER" id="PTHR12714">
    <property type="entry name" value="PROTEIN-S ISOPRENYLCYSTEINE O-METHYLTRANSFERASE"/>
    <property type="match status" value="1"/>
</dbReference>
<evidence type="ECO:0000313" key="11">
    <source>
        <dbReference type="EMBL" id="GFR42020.1"/>
    </source>
</evidence>
<dbReference type="AlphaFoldDB" id="A0AAD3HIW8"/>
<dbReference type="GO" id="GO:0004671">
    <property type="term" value="F:protein C-terminal S-isoprenylcysteine carboxyl O-methyltransferase activity"/>
    <property type="evidence" value="ECO:0007669"/>
    <property type="project" value="TreeGrafter"/>
</dbReference>
<keyword evidence="6 10" id="KW-0472">Membrane</keyword>